<proteinExistence type="predicted"/>
<keyword evidence="1" id="KW-0812">Transmembrane</keyword>
<evidence type="ECO:0000256" key="1">
    <source>
        <dbReference type="SAM" id="Phobius"/>
    </source>
</evidence>
<evidence type="ECO:0000313" key="2">
    <source>
        <dbReference type="EMBL" id="KKQ11368.1"/>
    </source>
</evidence>
<evidence type="ECO:0000313" key="3">
    <source>
        <dbReference type="Proteomes" id="UP000034075"/>
    </source>
</evidence>
<organism evidence="2 3">
    <name type="scientific">candidate division WS6 bacterium GW2011_GWC2_36_7</name>
    <dbReference type="NCBI Taxonomy" id="1619091"/>
    <lineage>
        <taxon>Bacteria</taxon>
        <taxon>Candidatus Dojkabacteria</taxon>
    </lineage>
</organism>
<feature type="transmembrane region" description="Helical" evidence="1">
    <location>
        <begin position="43"/>
        <end position="60"/>
    </location>
</feature>
<protein>
    <submittedName>
        <fullName evidence="2">Uncharacterized protein</fullName>
    </submittedName>
</protein>
<dbReference type="EMBL" id="LBSF01000030">
    <property type="protein sequence ID" value="KKQ11368.1"/>
    <property type="molecule type" value="Genomic_DNA"/>
</dbReference>
<dbReference type="AlphaFoldDB" id="A0A0G0EWL1"/>
<sequence>MVYESRVVSMTIKVMAKPYLSPVYEYAIAKIIGAYIPYVLDPMIYLAMLTMVATIITASNNSKTC</sequence>
<name>A0A0G0EWL1_9BACT</name>
<dbReference type="Proteomes" id="UP000034075">
    <property type="component" value="Unassembled WGS sequence"/>
</dbReference>
<reference evidence="2 3" key="1">
    <citation type="journal article" date="2015" name="Nature">
        <title>rRNA introns, odd ribosomes, and small enigmatic genomes across a large radiation of phyla.</title>
        <authorList>
            <person name="Brown C.T."/>
            <person name="Hug L.A."/>
            <person name="Thomas B.C."/>
            <person name="Sharon I."/>
            <person name="Castelle C.J."/>
            <person name="Singh A."/>
            <person name="Wilkins M.J."/>
            <person name="Williams K.H."/>
            <person name="Banfield J.F."/>
        </authorList>
    </citation>
    <scope>NUCLEOTIDE SEQUENCE [LARGE SCALE GENOMIC DNA]</scope>
</reference>
<keyword evidence="1" id="KW-1133">Transmembrane helix</keyword>
<gene>
    <name evidence="2" type="ORF">US24_C0030G0001</name>
</gene>
<keyword evidence="1" id="KW-0472">Membrane</keyword>
<comment type="caution">
    <text evidence="2">The sequence shown here is derived from an EMBL/GenBank/DDBJ whole genome shotgun (WGS) entry which is preliminary data.</text>
</comment>
<accession>A0A0G0EWL1</accession>